<reference evidence="1 2" key="1">
    <citation type="journal article" date="2013" name="BMC Genomics">
        <title>The genome and transcriptome of the pine saprophyte Ophiostoma piceae, and a comparison with the bark beetle-associated pine pathogen Grosmannia clavigera.</title>
        <authorList>
            <person name="Haridas S."/>
            <person name="Wang Y."/>
            <person name="Lim L."/>
            <person name="Massoumi Alamouti S."/>
            <person name="Jackman S."/>
            <person name="Docking R."/>
            <person name="Robertson G."/>
            <person name="Birol I."/>
            <person name="Bohlmann J."/>
            <person name="Breuil C."/>
        </authorList>
    </citation>
    <scope>NUCLEOTIDE SEQUENCE [LARGE SCALE GENOMIC DNA]</scope>
    <source>
        <strain evidence="1 2">UAMH 11346</strain>
    </source>
</reference>
<organism evidence="1 2">
    <name type="scientific">Ophiostoma piceae (strain UAMH 11346)</name>
    <name type="common">Sap stain fungus</name>
    <dbReference type="NCBI Taxonomy" id="1262450"/>
    <lineage>
        <taxon>Eukaryota</taxon>
        <taxon>Fungi</taxon>
        <taxon>Dikarya</taxon>
        <taxon>Ascomycota</taxon>
        <taxon>Pezizomycotina</taxon>
        <taxon>Sordariomycetes</taxon>
        <taxon>Sordariomycetidae</taxon>
        <taxon>Ophiostomatales</taxon>
        <taxon>Ophiostomataceae</taxon>
        <taxon>Ophiostoma</taxon>
    </lineage>
</organism>
<gene>
    <name evidence="1" type="ORF">F503_06466</name>
</gene>
<evidence type="ECO:0000313" key="1">
    <source>
        <dbReference type="EMBL" id="EPE03760.1"/>
    </source>
</evidence>
<dbReference type="OMA" id="CELHSEM"/>
<sequence>MMGLLALVEPVDNAVNLSLELLLVTGVELLVNLGVAQGVAQRVGVRLKTVLGGDTAALGLVLLLELLGLGKHALNVLLGKTALVVGDDNLVGLAGTLLHGGDVHDTVGVQVEGDLDLGHTARGGGDAGKLELAQQVVVLGALALTLVDLDQDTGLVVREGGEDLGLLGGDGGVAGNELGHHATSGLNTERQGSDIEQQDLVSGLGRGVTAEDGSLDGSAVGNSLIGVDGLVGLLAVEVIGDQLLDAGDTGGATDEDDLVDLGLVDLGVGQDTVNGLQGRAEEVLAQLLEAGTGDRGVEVDALEQGVDLNGGLGRRGQGALGTLASSAETTQGTGVGGDVLAVLALELLDKVSVTSSGLDLEDTLLDGEQGHIKGTTTQIEDQDVALALDLLVKTVGDGSGSGLVDDAQHVQAGDQASVLGSLALGVVEIPTQE</sequence>
<accession>S3CSV8</accession>
<dbReference type="HOGENOM" id="CLU_009163_1_1_1"/>
<evidence type="ECO:0000313" key="2">
    <source>
        <dbReference type="Proteomes" id="UP000016923"/>
    </source>
</evidence>
<dbReference type="eggNOG" id="ENOG502QV65">
    <property type="taxonomic scope" value="Eukaryota"/>
</dbReference>
<dbReference type="InterPro" id="IPR019651">
    <property type="entry name" value="Glutamate_DH_NAD-spec"/>
</dbReference>
<dbReference type="OrthoDB" id="2017405at2759"/>
<dbReference type="EMBL" id="KE148165">
    <property type="protein sequence ID" value="EPE03760.1"/>
    <property type="molecule type" value="Genomic_DNA"/>
</dbReference>
<dbReference type="VEuPathDB" id="FungiDB:F503_06466"/>
<dbReference type="STRING" id="1262450.S3CSV8"/>
<keyword evidence="2" id="KW-1185">Reference proteome</keyword>
<dbReference type="Pfam" id="PF10712">
    <property type="entry name" value="NAD-GH"/>
    <property type="match status" value="1"/>
</dbReference>
<dbReference type="Proteomes" id="UP000016923">
    <property type="component" value="Unassembled WGS sequence"/>
</dbReference>
<proteinExistence type="predicted"/>
<name>S3CSV8_OPHP1</name>
<protein>
    <submittedName>
        <fullName evidence="1">Nad-specific glutamate dehydrogenase</fullName>
    </submittedName>
</protein>
<dbReference type="AlphaFoldDB" id="S3CSV8"/>